<evidence type="ECO:0000256" key="3">
    <source>
        <dbReference type="ARBA" id="ARBA00022801"/>
    </source>
</evidence>
<evidence type="ECO:0000256" key="1">
    <source>
        <dbReference type="ARBA" id="ARBA00001946"/>
    </source>
</evidence>
<evidence type="ECO:0000313" key="7">
    <source>
        <dbReference type="Proteomes" id="UP000238701"/>
    </source>
</evidence>
<keyword evidence="5" id="KW-0119">Carbohydrate metabolism</keyword>
<keyword evidence="4" id="KW-0460">Magnesium</keyword>
<dbReference type="EMBL" id="OMOD01000169">
    <property type="protein sequence ID" value="SPF47227.1"/>
    <property type="molecule type" value="Genomic_DNA"/>
</dbReference>
<gene>
    <name evidence="6" type="ORF">SBA1_720018</name>
</gene>
<keyword evidence="2" id="KW-0479">Metal-binding</keyword>
<name>A0A2U3L5Q9_9BACT</name>
<evidence type="ECO:0000256" key="2">
    <source>
        <dbReference type="ARBA" id="ARBA00022723"/>
    </source>
</evidence>
<dbReference type="GO" id="GO:0016787">
    <property type="term" value="F:hydrolase activity"/>
    <property type="evidence" value="ECO:0007669"/>
    <property type="project" value="UniProtKB-KW"/>
</dbReference>
<dbReference type="InterPro" id="IPR011330">
    <property type="entry name" value="Glyco_hydro/deAcase_b/a-brl"/>
</dbReference>
<dbReference type="GO" id="GO:0019213">
    <property type="term" value="F:deacetylase activity"/>
    <property type="evidence" value="ECO:0007669"/>
    <property type="project" value="TreeGrafter"/>
</dbReference>
<dbReference type="CDD" id="cd10808">
    <property type="entry name" value="YdjC"/>
    <property type="match status" value="1"/>
</dbReference>
<dbReference type="OrthoDB" id="9774177at2"/>
<dbReference type="InterPro" id="IPR006879">
    <property type="entry name" value="YdjC-like"/>
</dbReference>
<dbReference type="PANTHER" id="PTHR31609:SF1">
    <property type="entry name" value="CARBOHYDRATE DEACETYLASE"/>
    <property type="match status" value="1"/>
</dbReference>
<organism evidence="6 7">
    <name type="scientific">Candidatus Sulfotelmatobacter kueseliae</name>
    <dbReference type="NCBI Taxonomy" id="2042962"/>
    <lineage>
        <taxon>Bacteria</taxon>
        <taxon>Pseudomonadati</taxon>
        <taxon>Acidobacteriota</taxon>
        <taxon>Terriglobia</taxon>
        <taxon>Terriglobales</taxon>
        <taxon>Candidatus Korobacteraceae</taxon>
        <taxon>Candidatus Sulfotelmatobacter</taxon>
    </lineage>
</organism>
<accession>A0A2U3L5Q9</accession>
<reference evidence="7" key="1">
    <citation type="submission" date="2018-02" db="EMBL/GenBank/DDBJ databases">
        <authorList>
            <person name="Hausmann B."/>
        </authorList>
    </citation>
    <scope>NUCLEOTIDE SEQUENCE [LARGE SCALE GENOMIC DNA]</scope>
    <source>
        <strain evidence="7">Peat soil MAG SbA1</strain>
    </source>
</reference>
<dbReference type="Pfam" id="PF04794">
    <property type="entry name" value="YdjC"/>
    <property type="match status" value="1"/>
</dbReference>
<dbReference type="AlphaFoldDB" id="A0A2U3L5Q9"/>
<comment type="cofactor">
    <cofactor evidence="1">
        <name>Mg(2+)</name>
        <dbReference type="ChEBI" id="CHEBI:18420"/>
    </cofactor>
</comment>
<dbReference type="Proteomes" id="UP000238701">
    <property type="component" value="Unassembled WGS sequence"/>
</dbReference>
<keyword evidence="3" id="KW-0378">Hydrolase</keyword>
<dbReference type="GO" id="GO:0046872">
    <property type="term" value="F:metal ion binding"/>
    <property type="evidence" value="ECO:0007669"/>
    <property type="project" value="UniProtKB-KW"/>
</dbReference>
<sequence>MRRLIINADDFGFTSGVNRAIIEAHTRGIVTSSTLMANGPAFAEAVQLAKTVPELSVGCHVVLIDGEPVLPAERVPSLTTRTSALRFRDGLKTFAARAIAGRIHADEIAAEATEQIRRIQSAGLAVSHFDTHKHTHLFPKILEPLLRAAAACGVCAVRNPFGPRFPLRSSRLLARPNLWTRWAEVRVLHRFASEFREAVDRQGFLTTDGTLGIEVTGALDESLFHAIARSIPQGTWEFVCHPGFNDADLQAARTRLRQSREEELRVLTLPVARAVLAQEGVELISYRDLK</sequence>
<dbReference type="SUPFAM" id="SSF88713">
    <property type="entry name" value="Glycoside hydrolase/deacetylase"/>
    <property type="match status" value="1"/>
</dbReference>
<evidence type="ECO:0000256" key="4">
    <source>
        <dbReference type="ARBA" id="ARBA00022842"/>
    </source>
</evidence>
<dbReference type="GO" id="GO:0005975">
    <property type="term" value="P:carbohydrate metabolic process"/>
    <property type="evidence" value="ECO:0007669"/>
    <property type="project" value="InterPro"/>
</dbReference>
<protein>
    <submittedName>
        <fullName evidence="6">YdjC-like protein</fullName>
    </submittedName>
</protein>
<evidence type="ECO:0000313" key="6">
    <source>
        <dbReference type="EMBL" id="SPF47227.1"/>
    </source>
</evidence>
<dbReference type="PANTHER" id="PTHR31609">
    <property type="entry name" value="YDJC DEACETYLASE FAMILY MEMBER"/>
    <property type="match status" value="1"/>
</dbReference>
<proteinExistence type="predicted"/>
<dbReference type="Gene3D" id="3.20.20.370">
    <property type="entry name" value="Glycoside hydrolase/deacetylase"/>
    <property type="match status" value="1"/>
</dbReference>
<evidence type="ECO:0000256" key="5">
    <source>
        <dbReference type="ARBA" id="ARBA00023277"/>
    </source>
</evidence>